<comment type="caution">
    <text evidence="2">The sequence shown here is derived from an EMBL/GenBank/DDBJ whole genome shotgun (WGS) entry which is preliminary data.</text>
</comment>
<accession>A0AAV7MRU3</accession>
<reference evidence="2" key="1">
    <citation type="journal article" date="2022" name="bioRxiv">
        <title>Sequencing and chromosome-scale assembly of the giantPleurodeles waltlgenome.</title>
        <authorList>
            <person name="Brown T."/>
            <person name="Elewa A."/>
            <person name="Iarovenko S."/>
            <person name="Subramanian E."/>
            <person name="Araus A.J."/>
            <person name="Petzold A."/>
            <person name="Susuki M."/>
            <person name="Suzuki K.-i.T."/>
            <person name="Hayashi T."/>
            <person name="Toyoda A."/>
            <person name="Oliveira C."/>
            <person name="Osipova E."/>
            <person name="Leigh N.D."/>
            <person name="Simon A."/>
            <person name="Yun M.H."/>
        </authorList>
    </citation>
    <scope>NUCLEOTIDE SEQUENCE</scope>
    <source>
        <strain evidence="2">20211129_DDA</strain>
        <tissue evidence="2">Liver</tissue>
    </source>
</reference>
<dbReference type="PROSITE" id="PS51257">
    <property type="entry name" value="PROKAR_LIPOPROTEIN"/>
    <property type="match status" value="1"/>
</dbReference>
<dbReference type="Proteomes" id="UP001066276">
    <property type="component" value="Chromosome 9"/>
</dbReference>
<feature type="compositionally biased region" description="Polar residues" evidence="1">
    <location>
        <begin position="70"/>
        <end position="82"/>
    </location>
</feature>
<dbReference type="AlphaFoldDB" id="A0AAV7MRU3"/>
<sequence length="130" mass="14427">MPGARLMHGCSASAQFMQDMVNPSAPSAGCACPATKDVLGGYTVLCMNKTRHMKEERPQKDRGVPELQQLQNRDGMGLSSSEKGPVLGLDQKKATQLETRNICFRIDKKNARARPVLILNKARWCLNRTR</sequence>
<evidence type="ECO:0000313" key="2">
    <source>
        <dbReference type="EMBL" id="KAJ1105154.1"/>
    </source>
</evidence>
<evidence type="ECO:0000256" key="1">
    <source>
        <dbReference type="SAM" id="MobiDB-lite"/>
    </source>
</evidence>
<dbReference type="EMBL" id="JANPWB010000013">
    <property type="protein sequence ID" value="KAJ1105154.1"/>
    <property type="molecule type" value="Genomic_DNA"/>
</dbReference>
<name>A0AAV7MRU3_PLEWA</name>
<evidence type="ECO:0000313" key="3">
    <source>
        <dbReference type="Proteomes" id="UP001066276"/>
    </source>
</evidence>
<keyword evidence="3" id="KW-1185">Reference proteome</keyword>
<gene>
    <name evidence="2" type="ORF">NDU88_002562</name>
</gene>
<protein>
    <submittedName>
        <fullName evidence="2">Uncharacterized protein</fullName>
    </submittedName>
</protein>
<organism evidence="2 3">
    <name type="scientific">Pleurodeles waltl</name>
    <name type="common">Iberian ribbed newt</name>
    <dbReference type="NCBI Taxonomy" id="8319"/>
    <lineage>
        <taxon>Eukaryota</taxon>
        <taxon>Metazoa</taxon>
        <taxon>Chordata</taxon>
        <taxon>Craniata</taxon>
        <taxon>Vertebrata</taxon>
        <taxon>Euteleostomi</taxon>
        <taxon>Amphibia</taxon>
        <taxon>Batrachia</taxon>
        <taxon>Caudata</taxon>
        <taxon>Salamandroidea</taxon>
        <taxon>Salamandridae</taxon>
        <taxon>Pleurodelinae</taxon>
        <taxon>Pleurodeles</taxon>
    </lineage>
</organism>
<proteinExistence type="predicted"/>
<feature type="region of interest" description="Disordered" evidence="1">
    <location>
        <begin position="70"/>
        <end position="92"/>
    </location>
</feature>